<name>A0ACC2P677_9HYME</name>
<protein>
    <submittedName>
        <fullName evidence="1">Uncharacterized protein</fullName>
    </submittedName>
</protein>
<organism evidence="1 2">
    <name type="scientific">Eretmocerus hayati</name>
    <dbReference type="NCBI Taxonomy" id="131215"/>
    <lineage>
        <taxon>Eukaryota</taxon>
        <taxon>Metazoa</taxon>
        <taxon>Ecdysozoa</taxon>
        <taxon>Arthropoda</taxon>
        <taxon>Hexapoda</taxon>
        <taxon>Insecta</taxon>
        <taxon>Pterygota</taxon>
        <taxon>Neoptera</taxon>
        <taxon>Endopterygota</taxon>
        <taxon>Hymenoptera</taxon>
        <taxon>Apocrita</taxon>
        <taxon>Proctotrupomorpha</taxon>
        <taxon>Chalcidoidea</taxon>
        <taxon>Aphelinidae</taxon>
        <taxon>Aphelininae</taxon>
        <taxon>Eretmocerus</taxon>
    </lineage>
</organism>
<comment type="caution">
    <text evidence="1">The sequence shown here is derived from an EMBL/GenBank/DDBJ whole genome shotgun (WGS) entry which is preliminary data.</text>
</comment>
<accession>A0ACC2P677</accession>
<dbReference type="EMBL" id="CM056742">
    <property type="protein sequence ID" value="KAJ8678905.1"/>
    <property type="molecule type" value="Genomic_DNA"/>
</dbReference>
<proteinExistence type="predicted"/>
<evidence type="ECO:0000313" key="2">
    <source>
        <dbReference type="Proteomes" id="UP001239111"/>
    </source>
</evidence>
<sequence length="282" mass="32354">MKESSLMESFPFFAKHGHMVLGCFAVALLINLLLRSCRGGEQFVRPFRTEQNHNPIKELNPDEDFSEYGEATDGVEDDSPSLPENLEHVKFEYSRPTENEMRERSRKFYEITNARRTLRFFSPDPVPRDVIVNIIKAAGTSPSGAHTEPWTFVVVSNPDLKSDIRRIVEHEEELNYAKRMGKRWTTDLRPLGTNWHKEYLTQAPYLIFVFKQDYGILPNGKRKMHYYKEMSVAIACGILITAIQYAGLVTLTSTPLNCGPALRTLLKRPMGSLRHQAYEALN</sequence>
<evidence type="ECO:0000313" key="1">
    <source>
        <dbReference type="EMBL" id="KAJ8678905.1"/>
    </source>
</evidence>
<gene>
    <name evidence="1" type="ORF">QAD02_014692</name>
</gene>
<dbReference type="Proteomes" id="UP001239111">
    <property type="component" value="Chromosome 2"/>
</dbReference>
<reference evidence="1" key="1">
    <citation type="submission" date="2023-04" db="EMBL/GenBank/DDBJ databases">
        <title>A chromosome-level genome assembly of the parasitoid wasp Eretmocerus hayati.</title>
        <authorList>
            <person name="Zhong Y."/>
            <person name="Liu S."/>
            <person name="Liu Y."/>
        </authorList>
    </citation>
    <scope>NUCLEOTIDE SEQUENCE</scope>
    <source>
        <strain evidence="1">ZJU_SS_LIU_2023</strain>
    </source>
</reference>
<keyword evidence="2" id="KW-1185">Reference proteome</keyword>